<dbReference type="GO" id="GO:0003677">
    <property type="term" value="F:DNA binding"/>
    <property type="evidence" value="ECO:0007669"/>
    <property type="project" value="UniProtKB-KW"/>
</dbReference>
<dbReference type="PANTHER" id="PTHR43214">
    <property type="entry name" value="TWO-COMPONENT RESPONSE REGULATOR"/>
    <property type="match status" value="1"/>
</dbReference>
<dbReference type="OrthoDB" id="3170288at2"/>
<keyword evidence="4" id="KW-1185">Reference proteome</keyword>
<evidence type="ECO:0000256" key="1">
    <source>
        <dbReference type="ARBA" id="ARBA00023125"/>
    </source>
</evidence>
<dbReference type="GO" id="GO:0006355">
    <property type="term" value="P:regulation of DNA-templated transcription"/>
    <property type="evidence" value="ECO:0007669"/>
    <property type="project" value="InterPro"/>
</dbReference>
<dbReference type="Proteomes" id="UP000249524">
    <property type="component" value="Unassembled WGS sequence"/>
</dbReference>
<organism evidence="3 4">
    <name type="scientific">Phenylobacterium kunshanense</name>
    <dbReference type="NCBI Taxonomy" id="1445034"/>
    <lineage>
        <taxon>Bacteria</taxon>
        <taxon>Pseudomonadati</taxon>
        <taxon>Pseudomonadota</taxon>
        <taxon>Alphaproteobacteria</taxon>
        <taxon>Caulobacterales</taxon>
        <taxon>Caulobacteraceae</taxon>
        <taxon>Phenylobacterium</taxon>
    </lineage>
</organism>
<evidence type="ECO:0000313" key="4">
    <source>
        <dbReference type="Proteomes" id="UP000249524"/>
    </source>
</evidence>
<protein>
    <submittedName>
        <fullName evidence="3">Helix-turn-helix transcriptional regulator</fullName>
    </submittedName>
</protein>
<dbReference type="PROSITE" id="PS50043">
    <property type="entry name" value="HTH_LUXR_2"/>
    <property type="match status" value="1"/>
</dbReference>
<dbReference type="SMART" id="SM00421">
    <property type="entry name" value="HTH_LUXR"/>
    <property type="match status" value="1"/>
</dbReference>
<name>A0A328BRV4_9CAUL</name>
<dbReference type="InterPro" id="IPR016032">
    <property type="entry name" value="Sig_transdc_resp-reg_C-effctor"/>
</dbReference>
<accession>A0A328BRV4</accession>
<dbReference type="InterPro" id="IPR036388">
    <property type="entry name" value="WH-like_DNA-bd_sf"/>
</dbReference>
<evidence type="ECO:0000259" key="2">
    <source>
        <dbReference type="PROSITE" id="PS50043"/>
    </source>
</evidence>
<dbReference type="PANTHER" id="PTHR43214:SF42">
    <property type="entry name" value="TRANSCRIPTIONAL REGULATORY PROTEIN DESR"/>
    <property type="match status" value="1"/>
</dbReference>
<dbReference type="EMBL" id="QFYS01000001">
    <property type="protein sequence ID" value="RAK68736.1"/>
    <property type="molecule type" value="Genomic_DNA"/>
</dbReference>
<sequence>MRGGSMRMLKLADASASSVADEGALRPRQIECLTWAEKGKSARDTGQILGISQRTVEKHLEQACEVLGVRTRIQAVVRARELGLLH</sequence>
<dbReference type="SUPFAM" id="SSF46894">
    <property type="entry name" value="C-terminal effector domain of the bipartite response regulators"/>
    <property type="match status" value="1"/>
</dbReference>
<dbReference type="PRINTS" id="PR00038">
    <property type="entry name" value="HTHLUXR"/>
</dbReference>
<dbReference type="InterPro" id="IPR039420">
    <property type="entry name" value="WalR-like"/>
</dbReference>
<dbReference type="AlphaFoldDB" id="A0A328BRV4"/>
<dbReference type="InterPro" id="IPR000792">
    <property type="entry name" value="Tscrpt_reg_LuxR_C"/>
</dbReference>
<feature type="domain" description="HTH luxR-type" evidence="2">
    <location>
        <begin position="18"/>
        <end position="83"/>
    </location>
</feature>
<proteinExistence type="predicted"/>
<reference evidence="3 4" key="1">
    <citation type="submission" date="2018-05" db="EMBL/GenBank/DDBJ databases">
        <authorList>
            <person name="Lanie J.A."/>
            <person name="Ng W.-L."/>
            <person name="Kazmierczak K.M."/>
            <person name="Andrzejewski T.M."/>
            <person name="Davidsen T.M."/>
            <person name="Wayne K.J."/>
            <person name="Tettelin H."/>
            <person name="Glass J.I."/>
            <person name="Rusch D."/>
            <person name="Podicherti R."/>
            <person name="Tsui H.-C.T."/>
            <person name="Winkler M.E."/>
        </authorList>
    </citation>
    <scope>NUCLEOTIDE SEQUENCE [LARGE SCALE GENOMIC DNA]</scope>
    <source>
        <strain evidence="3 4">BUT-10</strain>
    </source>
</reference>
<dbReference type="Gene3D" id="1.10.10.10">
    <property type="entry name" value="Winged helix-like DNA-binding domain superfamily/Winged helix DNA-binding domain"/>
    <property type="match status" value="1"/>
</dbReference>
<evidence type="ECO:0000313" key="3">
    <source>
        <dbReference type="EMBL" id="RAK68736.1"/>
    </source>
</evidence>
<comment type="caution">
    <text evidence="3">The sequence shown here is derived from an EMBL/GenBank/DDBJ whole genome shotgun (WGS) entry which is preliminary data.</text>
</comment>
<keyword evidence="1" id="KW-0238">DNA-binding</keyword>
<gene>
    <name evidence="3" type="ORF">DJ019_01600</name>
</gene>
<dbReference type="Pfam" id="PF00196">
    <property type="entry name" value="GerE"/>
    <property type="match status" value="1"/>
</dbReference>
<dbReference type="CDD" id="cd06170">
    <property type="entry name" value="LuxR_C_like"/>
    <property type="match status" value="1"/>
</dbReference>